<evidence type="ECO:0000256" key="1">
    <source>
        <dbReference type="SAM" id="Phobius"/>
    </source>
</evidence>
<keyword evidence="1" id="KW-0472">Membrane</keyword>
<organism evidence="2 3">
    <name type="scientific">Jutongia huaianensis</name>
    <dbReference type="NCBI Taxonomy" id="2763668"/>
    <lineage>
        <taxon>Bacteria</taxon>
        <taxon>Bacillati</taxon>
        <taxon>Bacillota</taxon>
        <taxon>Clostridia</taxon>
        <taxon>Lachnospirales</taxon>
        <taxon>Lachnospiraceae</taxon>
        <taxon>Jutongia</taxon>
    </lineage>
</organism>
<feature type="transmembrane region" description="Helical" evidence="1">
    <location>
        <begin position="69"/>
        <end position="91"/>
    </location>
</feature>
<feature type="transmembrane region" description="Helical" evidence="1">
    <location>
        <begin position="97"/>
        <end position="119"/>
    </location>
</feature>
<dbReference type="Pfam" id="PF12670">
    <property type="entry name" value="DUF3792"/>
    <property type="match status" value="1"/>
</dbReference>
<evidence type="ECO:0000313" key="2">
    <source>
        <dbReference type="EMBL" id="MBC8561451.1"/>
    </source>
</evidence>
<dbReference type="NCBIfam" id="TIGR04086">
    <property type="entry name" value="TIGR04086_membr"/>
    <property type="match status" value="1"/>
</dbReference>
<comment type="caution">
    <text evidence="2">The sequence shown here is derived from an EMBL/GenBank/DDBJ whole genome shotgun (WGS) entry which is preliminary data.</text>
</comment>
<dbReference type="EMBL" id="JACRSX010000002">
    <property type="protein sequence ID" value="MBC8561451.1"/>
    <property type="molecule type" value="Genomic_DNA"/>
</dbReference>
<protein>
    <submittedName>
        <fullName evidence="2">TIGR04086 family membrane protein</fullName>
    </submittedName>
</protein>
<feature type="transmembrane region" description="Helical" evidence="1">
    <location>
        <begin position="38"/>
        <end position="60"/>
    </location>
</feature>
<name>A0ABR7MYJ3_9FIRM</name>
<sequence length="126" mass="13129">MKSKNVIGFFSVLMGMLVISALILAVVSAFMLNGHMNFGFVGGGVIAAYVISSMVGGFCIGQIKGKQKFLWGALMGAGYFLVLLLVGNVVYHQGPAMNFQTVSSGIICVVSGMIGGMLAPADQEKS</sequence>
<keyword evidence="1" id="KW-1133">Transmembrane helix</keyword>
<accession>A0ABR7MYJ3</accession>
<gene>
    <name evidence="2" type="ORF">H8704_02185</name>
</gene>
<feature type="transmembrane region" description="Helical" evidence="1">
    <location>
        <begin position="7"/>
        <end position="32"/>
    </location>
</feature>
<evidence type="ECO:0000313" key="3">
    <source>
        <dbReference type="Proteomes" id="UP000606193"/>
    </source>
</evidence>
<proteinExistence type="predicted"/>
<dbReference type="Proteomes" id="UP000606193">
    <property type="component" value="Unassembled WGS sequence"/>
</dbReference>
<keyword evidence="3" id="KW-1185">Reference proteome</keyword>
<keyword evidence="1" id="KW-0812">Transmembrane</keyword>
<dbReference type="InterPro" id="IPR023804">
    <property type="entry name" value="DUF3792_TM"/>
</dbReference>
<reference evidence="2 3" key="1">
    <citation type="submission" date="2020-08" db="EMBL/GenBank/DDBJ databases">
        <title>Genome public.</title>
        <authorList>
            <person name="Liu C."/>
            <person name="Sun Q."/>
        </authorList>
    </citation>
    <scope>NUCLEOTIDE SEQUENCE [LARGE SCALE GENOMIC DNA]</scope>
    <source>
        <strain evidence="2 3">NSJ-37</strain>
    </source>
</reference>
<dbReference type="RefSeq" id="WP_249297120.1">
    <property type="nucleotide sequence ID" value="NZ_JACRSX010000002.1"/>
</dbReference>